<evidence type="ECO:0000313" key="1">
    <source>
        <dbReference type="EMBL" id="MEO3690048.1"/>
    </source>
</evidence>
<reference evidence="1 2" key="1">
    <citation type="submission" date="2024-05" db="EMBL/GenBank/DDBJ databases">
        <title>Roseateles sp. DJS-2-20 16S ribosomal RNA gene Genome sequencing and assembly.</title>
        <authorList>
            <person name="Woo H."/>
        </authorList>
    </citation>
    <scope>NUCLEOTIDE SEQUENCE [LARGE SCALE GENOMIC DNA]</scope>
    <source>
        <strain evidence="1 2">DJS-2-20</strain>
    </source>
</reference>
<name>A0ABV0FVW2_9BURK</name>
<organism evidence="1 2">
    <name type="scientific">Roseateles paludis</name>
    <dbReference type="NCBI Taxonomy" id="3145238"/>
    <lineage>
        <taxon>Bacteria</taxon>
        <taxon>Pseudomonadati</taxon>
        <taxon>Pseudomonadota</taxon>
        <taxon>Betaproteobacteria</taxon>
        <taxon>Burkholderiales</taxon>
        <taxon>Sphaerotilaceae</taxon>
        <taxon>Roseateles</taxon>
    </lineage>
</organism>
<dbReference type="Proteomes" id="UP001495147">
    <property type="component" value="Unassembled WGS sequence"/>
</dbReference>
<accession>A0ABV0FVW2</accession>
<sequence>MPTRRLSATLLQLSLIVQLLMQLANNFCVDAWAAEAAGMFVPPSLFG</sequence>
<evidence type="ECO:0008006" key="3">
    <source>
        <dbReference type="Google" id="ProtNLM"/>
    </source>
</evidence>
<dbReference type="RefSeq" id="WP_347702883.1">
    <property type="nucleotide sequence ID" value="NZ_JBDPZD010000001.1"/>
</dbReference>
<comment type="caution">
    <text evidence="1">The sequence shown here is derived from an EMBL/GenBank/DDBJ whole genome shotgun (WGS) entry which is preliminary data.</text>
</comment>
<dbReference type="EMBL" id="JBDPZD010000001">
    <property type="protein sequence ID" value="MEO3690048.1"/>
    <property type="molecule type" value="Genomic_DNA"/>
</dbReference>
<keyword evidence="2" id="KW-1185">Reference proteome</keyword>
<protein>
    <recommendedName>
        <fullName evidence="3">MFS transporter</fullName>
    </recommendedName>
</protein>
<evidence type="ECO:0000313" key="2">
    <source>
        <dbReference type="Proteomes" id="UP001495147"/>
    </source>
</evidence>
<gene>
    <name evidence="1" type="ORF">ABDJ85_01115</name>
</gene>
<proteinExistence type="predicted"/>